<protein>
    <submittedName>
        <fullName evidence="2">Nitroreductase</fullName>
    </submittedName>
</protein>
<sequence>MGAVLDGIKNRRSIRKYKADEVPKDKLLKVLEAANWAPSNGNEQAWNFFVARGEAVVKVCKVFSDFARDYIPKAAYIPDDQKAAMLKYAENFGGAPIHIIITYELFEGNAEKTEKSLMAACAAVQNLLLAAWEEGLGTVWIGGETCHSSITREVLGLRNTQKIAAIIPIGYPAEAPLVTREDVQSKITWIGF</sequence>
<dbReference type="OrthoDB" id="9812105at2"/>
<dbReference type="PANTHER" id="PTHR43821:SF1">
    <property type="entry name" value="NAD(P)H NITROREDUCTASE YDJA-RELATED"/>
    <property type="match status" value="1"/>
</dbReference>
<feature type="domain" description="Nitroreductase" evidence="1">
    <location>
        <begin position="8"/>
        <end position="171"/>
    </location>
</feature>
<reference evidence="2 3" key="1">
    <citation type="submission" date="2016-10" db="EMBL/GenBank/DDBJ databases">
        <authorList>
            <person name="de Groot N.N."/>
        </authorList>
    </citation>
    <scope>NUCLEOTIDE SEQUENCE [LARGE SCALE GENOMIC DNA]</scope>
    <source>
        <strain evidence="2 3">DSM 1736</strain>
    </source>
</reference>
<dbReference type="AlphaFoldDB" id="A0A1G9NCN8"/>
<dbReference type="InterPro" id="IPR029479">
    <property type="entry name" value="Nitroreductase"/>
</dbReference>
<dbReference type="PANTHER" id="PTHR43821">
    <property type="entry name" value="NAD(P)H NITROREDUCTASE YDJA-RELATED"/>
    <property type="match status" value="1"/>
</dbReference>
<proteinExistence type="predicted"/>
<keyword evidence="3" id="KW-1185">Reference proteome</keyword>
<gene>
    <name evidence="2" type="ORF">SAMN04488502_101969</name>
</gene>
<dbReference type="Proteomes" id="UP000214880">
    <property type="component" value="Unassembled WGS sequence"/>
</dbReference>
<dbReference type="RefSeq" id="WP_092068968.1">
    <property type="nucleotide sequence ID" value="NZ_FNHB01000001.1"/>
</dbReference>
<dbReference type="GO" id="GO:0016491">
    <property type="term" value="F:oxidoreductase activity"/>
    <property type="evidence" value="ECO:0007669"/>
    <property type="project" value="InterPro"/>
</dbReference>
<dbReference type="EMBL" id="FNHB01000001">
    <property type="protein sequence ID" value="SDL84204.1"/>
    <property type="molecule type" value="Genomic_DNA"/>
</dbReference>
<accession>A0A1G9NCN8</accession>
<dbReference type="STRING" id="146817.SAMN04488502_101969"/>
<evidence type="ECO:0000313" key="2">
    <source>
        <dbReference type="EMBL" id="SDL84204.1"/>
    </source>
</evidence>
<dbReference type="SUPFAM" id="SSF55469">
    <property type="entry name" value="FMN-dependent nitroreductase-like"/>
    <property type="match status" value="1"/>
</dbReference>
<name>A0A1G9NCN8_9FIRM</name>
<evidence type="ECO:0000259" key="1">
    <source>
        <dbReference type="Pfam" id="PF00881"/>
    </source>
</evidence>
<dbReference type="Pfam" id="PF00881">
    <property type="entry name" value="Nitroreductase"/>
    <property type="match status" value="1"/>
</dbReference>
<dbReference type="InterPro" id="IPR000415">
    <property type="entry name" value="Nitroreductase-like"/>
</dbReference>
<organism evidence="2 3">
    <name type="scientific">Dendrosporobacter quercicolus</name>
    <dbReference type="NCBI Taxonomy" id="146817"/>
    <lineage>
        <taxon>Bacteria</taxon>
        <taxon>Bacillati</taxon>
        <taxon>Bacillota</taxon>
        <taxon>Negativicutes</taxon>
        <taxon>Selenomonadales</taxon>
        <taxon>Sporomusaceae</taxon>
        <taxon>Dendrosporobacter</taxon>
    </lineage>
</organism>
<evidence type="ECO:0000313" key="3">
    <source>
        <dbReference type="Proteomes" id="UP000214880"/>
    </source>
</evidence>
<dbReference type="Gene3D" id="3.40.109.10">
    <property type="entry name" value="NADH Oxidase"/>
    <property type="match status" value="1"/>
</dbReference>
<dbReference type="InterPro" id="IPR052530">
    <property type="entry name" value="NAD(P)H_nitroreductase"/>
</dbReference>